<comment type="caution">
    <text evidence="1">The sequence shown here is derived from an EMBL/GenBank/DDBJ whole genome shotgun (WGS) entry which is preliminary data.</text>
</comment>
<reference evidence="1" key="1">
    <citation type="journal article" date="2022" name="Int. J. Mol. Sci.">
        <title>Draft Genome of Tanacetum Coccineum: Genomic Comparison of Closely Related Tanacetum-Family Plants.</title>
        <authorList>
            <person name="Yamashiro T."/>
            <person name="Shiraishi A."/>
            <person name="Nakayama K."/>
            <person name="Satake H."/>
        </authorList>
    </citation>
    <scope>NUCLEOTIDE SEQUENCE</scope>
</reference>
<name>A0ABQ5BY43_9ASTR</name>
<accession>A0ABQ5BY43</accession>
<dbReference type="EMBL" id="BQNB010013747">
    <property type="protein sequence ID" value="GJT19791.1"/>
    <property type="molecule type" value="Genomic_DNA"/>
</dbReference>
<dbReference type="Proteomes" id="UP001151760">
    <property type="component" value="Unassembled WGS sequence"/>
</dbReference>
<evidence type="ECO:0000313" key="2">
    <source>
        <dbReference type="Proteomes" id="UP001151760"/>
    </source>
</evidence>
<evidence type="ECO:0000313" key="1">
    <source>
        <dbReference type="EMBL" id="GJT19791.1"/>
    </source>
</evidence>
<protein>
    <submittedName>
        <fullName evidence="1">Uncharacterized protein</fullName>
    </submittedName>
</protein>
<gene>
    <name evidence="1" type="ORF">Tco_0878497</name>
</gene>
<proteinExistence type="predicted"/>
<reference evidence="1" key="2">
    <citation type="submission" date="2022-01" db="EMBL/GenBank/DDBJ databases">
        <authorList>
            <person name="Yamashiro T."/>
            <person name="Shiraishi A."/>
            <person name="Satake H."/>
            <person name="Nakayama K."/>
        </authorList>
    </citation>
    <scope>NUCLEOTIDE SEQUENCE</scope>
</reference>
<feature type="non-terminal residue" evidence="1">
    <location>
        <position position="75"/>
    </location>
</feature>
<sequence>MWAPLPHGIGSEAVEEEQVGSGGFLDLGIQQWIVVPSPRSVMVDFRPEFEKDVLRHQFLDAVKLKHFVMDTTQFS</sequence>
<keyword evidence="2" id="KW-1185">Reference proteome</keyword>
<organism evidence="1 2">
    <name type="scientific">Tanacetum coccineum</name>
    <dbReference type="NCBI Taxonomy" id="301880"/>
    <lineage>
        <taxon>Eukaryota</taxon>
        <taxon>Viridiplantae</taxon>
        <taxon>Streptophyta</taxon>
        <taxon>Embryophyta</taxon>
        <taxon>Tracheophyta</taxon>
        <taxon>Spermatophyta</taxon>
        <taxon>Magnoliopsida</taxon>
        <taxon>eudicotyledons</taxon>
        <taxon>Gunneridae</taxon>
        <taxon>Pentapetalae</taxon>
        <taxon>asterids</taxon>
        <taxon>campanulids</taxon>
        <taxon>Asterales</taxon>
        <taxon>Asteraceae</taxon>
        <taxon>Asteroideae</taxon>
        <taxon>Anthemideae</taxon>
        <taxon>Anthemidinae</taxon>
        <taxon>Tanacetum</taxon>
    </lineage>
</organism>